<protein>
    <submittedName>
        <fullName evidence="2">Uncharacterized protein</fullName>
    </submittedName>
</protein>
<dbReference type="InterPro" id="IPR022304">
    <property type="entry name" value="ICE_PFGI_1_ParB"/>
</dbReference>
<feature type="region of interest" description="Disordered" evidence="1">
    <location>
        <begin position="306"/>
        <end position="401"/>
    </location>
</feature>
<dbReference type="InterPro" id="IPR036086">
    <property type="entry name" value="ParB/Sulfiredoxin_sf"/>
</dbReference>
<feature type="compositionally biased region" description="Basic and acidic residues" evidence="1">
    <location>
        <begin position="312"/>
        <end position="321"/>
    </location>
</feature>
<reference evidence="2 3" key="1">
    <citation type="submission" date="2021-03" db="EMBL/GenBank/DDBJ databases">
        <authorList>
            <person name="Stanton E."/>
        </authorList>
    </citation>
    <scope>NUCLEOTIDE SEQUENCE [LARGE SCALE GENOMIC DNA]</scope>
    <source>
        <strain evidence="2 3">2020EL-00037</strain>
    </source>
</reference>
<dbReference type="RefSeq" id="WP_210846120.1">
    <property type="nucleotide sequence ID" value="NZ_JAGKON010000004.1"/>
</dbReference>
<comment type="caution">
    <text evidence="2">The sequence shown here is derived from an EMBL/GenBank/DDBJ whole genome shotgun (WGS) entry which is preliminary data.</text>
</comment>
<evidence type="ECO:0000313" key="3">
    <source>
        <dbReference type="Proteomes" id="UP000673434"/>
    </source>
</evidence>
<dbReference type="SUPFAM" id="SSF110849">
    <property type="entry name" value="ParB/Sulfiredoxin"/>
    <property type="match status" value="1"/>
</dbReference>
<accession>A0AAP2FJE0</accession>
<organism evidence="2 3">
    <name type="scientific">Klebsiella oxytoca</name>
    <dbReference type="NCBI Taxonomy" id="571"/>
    <lineage>
        <taxon>Bacteria</taxon>
        <taxon>Pseudomonadati</taxon>
        <taxon>Pseudomonadota</taxon>
        <taxon>Gammaproteobacteria</taxon>
        <taxon>Enterobacterales</taxon>
        <taxon>Enterobacteriaceae</taxon>
        <taxon>Klebsiella/Raoultella group</taxon>
        <taxon>Klebsiella</taxon>
    </lineage>
</organism>
<dbReference type="Proteomes" id="UP000673434">
    <property type="component" value="Unassembled WGS sequence"/>
</dbReference>
<sequence>MKSSNMKAALLKRGREPAAVGNIAVLPVAEMPMVLMLEQLRPNPDNPRTTRNPKYEEIKSSIHARGLDSVPKVTKNPDSAEDVYIFSDGGNTRYAILSELYQETGDERFRRIQCIFKPWPGRLKCVIGHLAENEMRGDLSFIEKALGVAKARSIYEEQFERKVTQQELADLLTGEGYRVTQSNISRMEYAVTHLFPHLSSLFYMGLSRTQVLPLINLYSAAEKGWKVLCQESAVLPLAPSFEVVFANACSRLELTTLTDYSLEYLKDELMGELVKALPDPTIAWDRWLIELDPAEQQRRQLFGSPEQTYAPEPERSPEHAPRIALPPASPAKSRGPQPPPATAENKDPATPEVLDDGGQGRSPDLHPAAGVELQPDMFGGEPVLSGEAFTEASPGGAEPSGAFQTSVSSIAFAAAGLEPVADIWHIPSLQYDIEHLQDMAFRLAFELAEALEIGKLVIEDKSPLGSGFRIIDEPMYSAHSGRQLLSLFSYDSAALAASAFSMLVVGTPEVGGEPLLGDIAVVKYFRLIRILRRLRELQRLTGGGE</sequence>
<evidence type="ECO:0000256" key="1">
    <source>
        <dbReference type="SAM" id="MobiDB-lite"/>
    </source>
</evidence>
<evidence type="ECO:0000313" key="2">
    <source>
        <dbReference type="EMBL" id="MBQ0599021.1"/>
    </source>
</evidence>
<name>A0AAP2FJE0_KLEOX</name>
<dbReference type="NCBIfam" id="TIGR03764">
    <property type="entry name" value="ICE_PFGI_1_parB"/>
    <property type="match status" value="1"/>
</dbReference>
<keyword evidence="3" id="KW-1185">Reference proteome</keyword>
<dbReference type="AlphaFoldDB" id="A0AAP2FJE0"/>
<proteinExistence type="predicted"/>
<gene>
    <name evidence="2" type="ORF">J7S78_04305</name>
</gene>
<dbReference type="EMBL" id="JAGKON010000004">
    <property type="protein sequence ID" value="MBQ0599021.1"/>
    <property type="molecule type" value="Genomic_DNA"/>
</dbReference>